<evidence type="ECO:0000313" key="4">
    <source>
        <dbReference type="Proteomes" id="UP000223759"/>
    </source>
</evidence>
<dbReference type="Proteomes" id="UP000223759">
    <property type="component" value="Unassembled WGS sequence"/>
</dbReference>
<feature type="domain" description="AbiEi antitoxin N-terminal" evidence="2">
    <location>
        <begin position="120"/>
        <end position="149"/>
    </location>
</feature>
<dbReference type="InterPro" id="IPR025159">
    <property type="entry name" value="AbiEi_N"/>
</dbReference>
<dbReference type="STRING" id="233100.SAMN05216526_1757"/>
<evidence type="ECO:0000313" key="3">
    <source>
        <dbReference type="EMBL" id="SIT72890.1"/>
    </source>
</evidence>
<evidence type="ECO:0000256" key="1">
    <source>
        <dbReference type="SAM" id="Coils"/>
    </source>
</evidence>
<organism evidence="3 4">
    <name type="scientific">Ectothiorhodosinus mongolicus</name>
    <dbReference type="NCBI Taxonomy" id="233100"/>
    <lineage>
        <taxon>Bacteria</taxon>
        <taxon>Pseudomonadati</taxon>
        <taxon>Pseudomonadota</taxon>
        <taxon>Gammaproteobacteria</taxon>
        <taxon>Chromatiales</taxon>
        <taxon>Ectothiorhodospiraceae</taxon>
        <taxon>Ectothiorhodosinus</taxon>
    </lineage>
</organism>
<dbReference type="EMBL" id="FTPK01000003">
    <property type="protein sequence ID" value="SIT72890.1"/>
    <property type="molecule type" value="Genomic_DNA"/>
</dbReference>
<feature type="coiled-coil region" evidence="1">
    <location>
        <begin position="13"/>
        <end position="74"/>
    </location>
</feature>
<gene>
    <name evidence="3" type="ORF">SAMN05216526_1757</name>
</gene>
<accession>A0A1R3W5J0</accession>
<reference evidence="3 4" key="1">
    <citation type="submission" date="2017-01" db="EMBL/GenBank/DDBJ databases">
        <authorList>
            <person name="Mah S.A."/>
            <person name="Swanson W.J."/>
            <person name="Moy G.W."/>
            <person name="Vacquier V.D."/>
        </authorList>
    </citation>
    <scope>NUCLEOTIDE SEQUENCE [LARGE SCALE GENOMIC DNA]</scope>
    <source>
        <strain evidence="3 4">M9</strain>
    </source>
</reference>
<dbReference type="Pfam" id="PF13338">
    <property type="entry name" value="AbiEi_4"/>
    <property type="match status" value="1"/>
</dbReference>
<keyword evidence="1" id="KW-0175">Coiled coil</keyword>
<evidence type="ECO:0000259" key="2">
    <source>
        <dbReference type="Pfam" id="PF13338"/>
    </source>
</evidence>
<name>A0A1R3W5J0_9GAMM</name>
<sequence>MSKSITSLSAKELFELARRREGEERERKQIENRRTIQSLRMQRKALVKQNTKALKQLQKQQDLALREIDQQMAALSRSARSIGSISGGRDEPSTQKVMDYLSTVPEASSKELKAALEERAASVPHLAQTLAYLVRQGRVERVRRGIYRRTP</sequence>
<protein>
    <recommendedName>
        <fullName evidence="2">AbiEi antitoxin N-terminal domain-containing protein</fullName>
    </recommendedName>
</protein>
<proteinExistence type="predicted"/>
<dbReference type="AlphaFoldDB" id="A0A1R3W5J0"/>
<keyword evidence="4" id="KW-1185">Reference proteome</keyword>